<dbReference type="Gene3D" id="2.40.30.170">
    <property type="match status" value="1"/>
</dbReference>
<dbReference type="STRING" id="1237149.C900_04321"/>
<name>L8K0L5_9BACT</name>
<dbReference type="PANTHER" id="PTHR32347">
    <property type="entry name" value="EFFLUX SYSTEM COMPONENT YKNX-RELATED"/>
    <property type="match status" value="1"/>
</dbReference>
<keyword evidence="2 3" id="KW-0175">Coiled coil</keyword>
<comment type="subcellular location">
    <subcellularLocation>
        <location evidence="1">Cell envelope</location>
    </subcellularLocation>
</comment>
<feature type="coiled-coil region" evidence="3">
    <location>
        <begin position="125"/>
        <end position="163"/>
    </location>
</feature>
<keyword evidence="6" id="KW-1185">Reference proteome</keyword>
<accession>L8K0L5</accession>
<comment type="caution">
    <text evidence="5">The sequence shown here is derived from an EMBL/GenBank/DDBJ whole genome shotgun (WGS) entry which is preliminary data.</text>
</comment>
<evidence type="ECO:0000256" key="1">
    <source>
        <dbReference type="ARBA" id="ARBA00004196"/>
    </source>
</evidence>
<evidence type="ECO:0000256" key="3">
    <source>
        <dbReference type="SAM" id="Coils"/>
    </source>
</evidence>
<evidence type="ECO:0000313" key="5">
    <source>
        <dbReference type="EMBL" id="ELR73469.1"/>
    </source>
</evidence>
<dbReference type="Gene3D" id="2.40.50.100">
    <property type="match status" value="1"/>
</dbReference>
<reference evidence="5 6" key="1">
    <citation type="submission" date="2012-12" db="EMBL/GenBank/DDBJ databases">
        <title>Genome assembly of Fulvivirga imtechensis AK7.</title>
        <authorList>
            <person name="Nupur N."/>
            <person name="Khatri I."/>
            <person name="Kumar R."/>
            <person name="Subramanian S."/>
            <person name="Pinnaka A."/>
        </authorList>
    </citation>
    <scope>NUCLEOTIDE SEQUENCE [LARGE SCALE GENOMIC DNA]</scope>
    <source>
        <strain evidence="5 6">AK7</strain>
    </source>
</reference>
<dbReference type="Pfam" id="PF25954">
    <property type="entry name" value="Beta-barrel_RND_2"/>
    <property type="match status" value="1"/>
</dbReference>
<sequence length="332" mass="37137">MGSITESVYASVTLQPEGLYSAYAAASGIVAEIYVKEGDAVQRGGRIMQITNDAPQLNMENARLALELARNNYKGRSAVLKELEKEIEVATLKLKQDSINFFRQKNLWQKNIGTQNEYDARKIAYEMAQSNLLALENRYERSKNELETQLRQAENTYRTALIATDDYTVTSKIEGKVYDVLKEPGELVGPQEPVASIGSAEDFVIKMLIDEVDIARVKLGQRVLITLDAYGNRVFEGELTKIYPQKNERTQTFTAEARFSKPPGTMYPGLSGEANIVVEHKENALIIPRSYLINENAVKTDQGVVEVETGLYSMDEVEIRSGLVAGTYIYKP</sequence>
<dbReference type="SUPFAM" id="SSF111369">
    <property type="entry name" value="HlyD-like secretion proteins"/>
    <property type="match status" value="1"/>
</dbReference>
<protein>
    <recommendedName>
        <fullName evidence="4">CusB-like beta-barrel domain-containing protein</fullName>
    </recommendedName>
</protein>
<feature type="coiled-coil region" evidence="3">
    <location>
        <begin position="66"/>
        <end position="100"/>
    </location>
</feature>
<dbReference type="PATRIC" id="fig|1237149.3.peg.606"/>
<proteinExistence type="predicted"/>
<dbReference type="GO" id="GO:0030313">
    <property type="term" value="C:cell envelope"/>
    <property type="evidence" value="ECO:0007669"/>
    <property type="project" value="UniProtKB-SubCell"/>
</dbReference>
<evidence type="ECO:0000313" key="6">
    <source>
        <dbReference type="Proteomes" id="UP000011135"/>
    </source>
</evidence>
<dbReference type="EMBL" id="AMZN01000006">
    <property type="protein sequence ID" value="ELR73469.1"/>
    <property type="molecule type" value="Genomic_DNA"/>
</dbReference>
<organism evidence="5 6">
    <name type="scientific">Fulvivirga imtechensis AK7</name>
    <dbReference type="NCBI Taxonomy" id="1237149"/>
    <lineage>
        <taxon>Bacteria</taxon>
        <taxon>Pseudomonadati</taxon>
        <taxon>Bacteroidota</taxon>
        <taxon>Cytophagia</taxon>
        <taxon>Cytophagales</taxon>
        <taxon>Fulvivirgaceae</taxon>
        <taxon>Fulvivirga</taxon>
    </lineage>
</organism>
<dbReference type="eggNOG" id="COG0845">
    <property type="taxonomic scope" value="Bacteria"/>
</dbReference>
<gene>
    <name evidence="5" type="ORF">C900_04321</name>
</gene>
<dbReference type="InterPro" id="IPR058792">
    <property type="entry name" value="Beta-barrel_RND_2"/>
</dbReference>
<feature type="domain" description="CusB-like beta-barrel" evidence="4">
    <location>
        <begin position="209"/>
        <end position="276"/>
    </location>
</feature>
<evidence type="ECO:0000256" key="2">
    <source>
        <dbReference type="ARBA" id="ARBA00023054"/>
    </source>
</evidence>
<dbReference type="Proteomes" id="UP000011135">
    <property type="component" value="Unassembled WGS sequence"/>
</dbReference>
<evidence type="ECO:0000259" key="4">
    <source>
        <dbReference type="Pfam" id="PF25954"/>
    </source>
</evidence>
<dbReference type="InterPro" id="IPR050465">
    <property type="entry name" value="UPF0194_transport"/>
</dbReference>
<dbReference type="AlphaFoldDB" id="L8K0L5"/>